<dbReference type="SMART" id="SM00547">
    <property type="entry name" value="ZnF_RBZ"/>
    <property type="match status" value="1"/>
</dbReference>
<dbReference type="GO" id="GO:0006281">
    <property type="term" value="P:DNA repair"/>
    <property type="evidence" value="ECO:0007669"/>
    <property type="project" value="TreeGrafter"/>
</dbReference>
<dbReference type="Pfam" id="PF00641">
    <property type="entry name" value="Zn_ribbon_RanBP"/>
    <property type="match status" value="1"/>
</dbReference>
<dbReference type="Pfam" id="PF08325">
    <property type="entry name" value="WLM"/>
    <property type="match status" value="1"/>
</dbReference>
<protein>
    <submittedName>
        <fullName evidence="8">WLM-domain-containing protein</fullName>
    </submittedName>
</protein>
<evidence type="ECO:0000256" key="5">
    <source>
        <dbReference type="SAM" id="MobiDB-lite"/>
    </source>
</evidence>
<feature type="domain" description="RanBP2-type" evidence="6">
    <location>
        <begin position="262"/>
        <end position="291"/>
    </location>
</feature>
<dbReference type="GO" id="GO:0008270">
    <property type="term" value="F:zinc ion binding"/>
    <property type="evidence" value="ECO:0007669"/>
    <property type="project" value="UniProtKB-KW"/>
</dbReference>
<evidence type="ECO:0000256" key="1">
    <source>
        <dbReference type="ARBA" id="ARBA00022723"/>
    </source>
</evidence>
<keyword evidence="1" id="KW-0479">Metal-binding</keyword>
<gene>
    <name evidence="8" type="ORF">N656DRAFT_779996</name>
</gene>
<keyword evidence="2 4" id="KW-0863">Zinc-finger</keyword>
<proteinExistence type="predicted"/>
<dbReference type="PROSITE" id="PS01358">
    <property type="entry name" value="ZF_RANBP2_1"/>
    <property type="match status" value="1"/>
</dbReference>
<organism evidence="8 9">
    <name type="scientific">Canariomyces notabilis</name>
    <dbReference type="NCBI Taxonomy" id="2074819"/>
    <lineage>
        <taxon>Eukaryota</taxon>
        <taxon>Fungi</taxon>
        <taxon>Dikarya</taxon>
        <taxon>Ascomycota</taxon>
        <taxon>Pezizomycotina</taxon>
        <taxon>Sordariomycetes</taxon>
        <taxon>Sordariomycetidae</taxon>
        <taxon>Sordariales</taxon>
        <taxon>Chaetomiaceae</taxon>
        <taxon>Canariomyces</taxon>
    </lineage>
</organism>
<dbReference type="RefSeq" id="XP_064669432.1">
    <property type="nucleotide sequence ID" value="XM_064815294.1"/>
</dbReference>
<dbReference type="InterPro" id="IPR036443">
    <property type="entry name" value="Znf_RanBP2_sf"/>
</dbReference>
<dbReference type="InterPro" id="IPR053000">
    <property type="entry name" value="WSS1-like_metalloprotease"/>
</dbReference>
<dbReference type="Gene3D" id="4.10.1060.10">
    <property type="entry name" value="Zinc finger, RanBP2-type"/>
    <property type="match status" value="1"/>
</dbReference>
<dbReference type="GO" id="GO:0008237">
    <property type="term" value="F:metallopeptidase activity"/>
    <property type="evidence" value="ECO:0007669"/>
    <property type="project" value="TreeGrafter"/>
</dbReference>
<evidence type="ECO:0000256" key="4">
    <source>
        <dbReference type="PROSITE-ProRule" id="PRU00322"/>
    </source>
</evidence>
<reference evidence="8" key="2">
    <citation type="submission" date="2023-05" db="EMBL/GenBank/DDBJ databases">
        <authorList>
            <consortium name="Lawrence Berkeley National Laboratory"/>
            <person name="Steindorff A."/>
            <person name="Hensen N."/>
            <person name="Bonometti L."/>
            <person name="Westerberg I."/>
            <person name="Brannstrom I.O."/>
            <person name="Guillou S."/>
            <person name="Cros-Aarteil S."/>
            <person name="Calhoun S."/>
            <person name="Haridas S."/>
            <person name="Kuo A."/>
            <person name="Mondo S."/>
            <person name="Pangilinan J."/>
            <person name="Riley R."/>
            <person name="Labutti K."/>
            <person name="Andreopoulos B."/>
            <person name="Lipzen A."/>
            <person name="Chen C."/>
            <person name="Yanf M."/>
            <person name="Daum C."/>
            <person name="Ng V."/>
            <person name="Clum A."/>
            <person name="Ohm R."/>
            <person name="Martin F."/>
            <person name="Silar P."/>
            <person name="Natvig D."/>
            <person name="Lalanne C."/>
            <person name="Gautier V."/>
            <person name="Ament-Velasquez S.L."/>
            <person name="Kruys A."/>
            <person name="Hutchinson M.I."/>
            <person name="Powell A.J."/>
            <person name="Barry K."/>
            <person name="Miller A.N."/>
            <person name="Grigoriev I.V."/>
            <person name="Debuchy R."/>
            <person name="Gladieux P."/>
            <person name="Thoren M.H."/>
            <person name="Johannesson H."/>
        </authorList>
    </citation>
    <scope>NUCLEOTIDE SEQUENCE</scope>
    <source>
        <strain evidence="8">CBS 508.74</strain>
    </source>
</reference>
<reference evidence="8" key="1">
    <citation type="journal article" date="2023" name="Mol. Phylogenet. Evol.">
        <title>Genome-scale phylogeny and comparative genomics of the fungal order Sordariales.</title>
        <authorList>
            <person name="Hensen N."/>
            <person name="Bonometti L."/>
            <person name="Westerberg I."/>
            <person name="Brannstrom I.O."/>
            <person name="Guillou S."/>
            <person name="Cros-Aarteil S."/>
            <person name="Calhoun S."/>
            <person name="Haridas S."/>
            <person name="Kuo A."/>
            <person name="Mondo S."/>
            <person name="Pangilinan J."/>
            <person name="Riley R."/>
            <person name="LaButti K."/>
            <person name="Andreopoulos B."/>
            <person name="Lipzen A."/>
            <person name="Chen C."/>
            <person name="Yan M."/>
            <person name="Daum C."/>
            <person name="Ng V."/>
            <person name="Clum A."/>
            <person name="Steindorff A."/>
            <person name="Ohm R.A."/>
            <person name="Martin F."/>
            <person name="Silar P."/>
            <person name="Natvig D.O."/>
            <person name="Lalanne C."/>
            <person name="Gautier V."/>
            <person name="Ament-Velasquez S.L."/>
            <person name="Kruys A."/>
            <person name="Hutchinson M.I."/>
            <person name="Powell A.J."/>
            <person name="Barry K."/>
            <person name="Miller A.N."/>
            <person name="Grigoriev I.V."/>
            <person name="Debuchy R."/>
            <person name="Gladieux P."/>
            <person name="Hiltunen Thoren M."/>
            <person name="Johannesson H."/>
        </authorList>
    </citation>
    <scope>NUCLEOTIDE SEQUENCE</scope>
    <source>
        <strain evidence="8">CBS 508.74</strain>
    </source>
</reference>
<dbReference type="PROSITE" id="PS50199">
    <property type="entry name" value="ZF_RANBP2_2"/>
    <property type="match status" value="1"/>
</dbReference>
<evidence type="ECO:0000256" key="3">
    <source>
        <dbReference type="ARBA" id="ARBA00022833"/>
    </source>
</evidence>
<dbReference type="InterPro" id="IPR013536">
    <property type="entry name" value="WLM_dom"/>
</dbReference>
<dbReference type="SUPFAM" id="SSF90209">
    <property type="entry name" value="Ran binding protein zinc finger-like"/>
    <property type="match status" value="1"/>
</dbReference>
<evidence type="ECO:0000259" key="7">
    <source>
        <dbReference type="PROSITE" id="PS51397"/>
    </source>
</evidence>
<dbReference type="Proteomes" id="UP001302812">
    <property type="component" value="Unassembled WGS sequence"/>
</dbReference>
<dbReference type="GO" id="GO:0005634">
    <property type="term" value="C:nucleus"/>
    <property type="evidence" value="ECO:0007669"/>
    <property type="project" value="TreeGrafter"/>
</dbReference>
<dbReference type="PROSITE" id="PS51397">
    <property type="entry name" value="WLM"/>
    <property type="match status" value="1"/>
</dbReference>
<dbReference type="EMBL" id="MU853344">
    <property type="protein sequence ID" value="KAK4111862.1"/>
    <property type="molecule type" value="Genomic_DNA"/>
</dbReference>
<dbReference type="InterPro" id="IPR001876">
    <property type="entry name" value="Znf_RanBP2"/>
</dbReference>
<keyword evidence="9" id="KW-1185">Reference proteome</keyword>
<feature type="domain" description="WLM" evidence="7">
    <location>
        <begin position="1"/>
        <end position="147"/>
    </location>
</feature>
<evidence type="ECO:0000259" key="6">
    <source>
        <dbReference type="PROSITE" id="PS50199"/>
    </source>
</evidence>
<name>A0AAN6YR75_9PEZI</name>
<dbReference type="PANTHER" id="PTHR46622:SF1">
    <property type="entry name" value="DNA-DEPENDENT METALLOPROTEASE WSS1"/>
    <property type="match status" value="1"/>
</dbReference>
<dbReference type="AlphaFoldDB" id="A0AAN6YR75"/>
<sequence>MYPSRADLLGLNVDRGREIKVRLRQHWDRSQFLPFEEILDTMLHELVHIVHGPHDDKFNALWDQLRDEMEGLMMKGYTGDGFLSQGRRLGGRSIPYDEIRRLARAEAERNKPKPSQGYGGHRLGGSRPPPGQDIRNVILESIERRNRAEKGCGSQNRSEREIQEISESWKQNGFRTKAEEDEANEAAIAQALWELVQEDEKRKYGSSYIPPSAQNPFGNGGGAFLGYDNAGYGTGVTGSRAAYPAMPTTTRPPPPTRPKSPVKNYWACSLCTLHNPLHAEKCDACGVSAPRGPSRFGPS</sequence>
<evidence type="ECO:0000256" key="2">
    <source>
        <dbReference type="ARBA" id="ARBA00022771"/>
    </source>
</evidence>
<feature type="region of interest" description="Disordered" evidence="5">
    <location>
        <begin position="105"/>
        <end position="133"/>
    </location>
</feature>
<dbReference type="PANTHER" id="PTHR46622">
    <property type="entry name" value="DNA-DEPENDENT METALLOPROTEASE WSS1"/>
    <property type="match status" value="1"/>
</dbReference>
<keyword evidence="3" id="KW-0862">Zinc</keyword>
<dbReference type="GeneID" id="89939419"/>
<comment type="caution">
    <text evidence="8">The sequence shown here is derived from an EMBL/GenBank/DDBJ whole genome shotgun (WGS) entry which is preliminary data.</text>
</comment>
<accession>A0AAN6YR75</accession>
<evidence type="ECO:0000313" key="9">
    <source>
        <dbReference type="Proteomes" id="UP001302812"/>
    </source>
</evidence>
<evidence type="ECO:0000313" key="8">
    <source>
        <dbReference type="EMBL" id="KAK4111862.1"/>
    </source>
</evidence>